<comment type="subcellular location">
    <subcellularLocation>
        <location evidence="1">Membrane</location>
        <topology evidence="1">Single-pass type I membrane protein</topology>
    </subcellularLocation>
</comment>
<keyword evidence="8 10" id="KW-0472">Membrane</keyword>
<feature type="domain" description="Nicastrin small lobe" evidence="11">
    <location>
        <begin position="143"/>
        <end position="315"/>
    </location>
</feature>
<dbReference type="Proteomes" id="UP001235939">
    <property type="component" value="Chromosome 03"/>
</dbReference>
<keyword evidence="9" id="KW-0325">Glycoprotein</keyword>
<sequence>MVRASSSKPDPPKIQACRVICRFVALTRKQRNLATEIGLGLPPPPPVQPVTLKVGNKTSGEVDKLERVSSCTVGDLEDPLLSKVRFVHMTSSYYESRPISSKMHFPLLGEVRCTETYRKDKANQNDDKTRSKIYHDIQADKFCFRRLNATHQVGCSSYRGGAIGTIHVVENEKDIDWMIKRGPSPPYIATLPIQFFTTKYMQILKSSNRVNGVLILNRNDTIPSRFSPDSSCPNENFGLYTDPKNEYSHCKKGSWNVNNPALGMMYEDWNMPIFLVSNDRDIEAIDNCFANFNFSNDTSKPNLLCSAQLNSQMTAAKDTPTCMRRNQFSSPNTVKYCDPLSDQNIVLPLLPQNKSEEYLNRSILVIGTRLDTFSMFDQVSPGAHSVIPGIITLISVAKTLNQFKEDFKNYERIQNIVFMVFNGEAFDYIGSSRVVYDMQKGIFPTTLDPEIENQPAQIKLEHISHFIEISQMVPNKTVWIHTDPITRESNKVDIEEMIKFLTNNTSVSPTFKVAKMSRPLPPASVQQFLKKYANIASLVLADHETDFTNRYYNSLFDNADTLDMSGLAQKLNSISHTLSRMVYSLVTNGKEMPTVGSNEEIIEELLECYVINSSCQVFRQIAGKPASPSLPPYPLYISVSVPKPNAITLFTHHILGNFTGEVVPNRTEEDCVPKDSKDQLYSNFWMSGNETGMCIRTTAILVEALSPAFLIPDLASREYSTWTESVWGESSARVFLQPSLAHNLVTLFLGFLVLILSFLLVYLAEKRASSLFVCRQVAC</sequence>
<comment type="similarity">
    <text evidence="2">Belongs to the nicastrin family.</text>
</comment>
<name>A0ABY6K9C5_9ARAC</name>
<organism evidence="12 13">
    <name type="scientific">Cordylochernes scorpioides</name>
    <dbReference type="NCBI Taxonomy" id="51811"/>
    <lineage>
        <taxon>Eukaryota</taxon>
        <taxon>Metazoa</taxon>
        <taxon>Ecdysozoa</taxon>
        <taxon>Arthropoda</taxon>
        <taxon>Chelicerata</taxon>
        <taxon>Arachnida</taxon>
        <taxon>Pseudoscorpiones</taxon>
        <taxon>Cheliferoidea</taxon>
        <taxon>Chernetidae</taxon>
        <taxon>Cordylochernes</taxon>
    </lineage>
</organism>
<evidence type="ECO:0000313" key="12">
    <source>
        <dbReference type="EMBL" id="UYV65466.1"/>
    </source>
</evidence>
<dbReference type="PANTHER" id="PTHR21092">
    <property type="entry name" value="NICASTRIN"/>
    <property type="match status" value="1"/>
</dbReference>
<accession>A0ABY6K9C5</accession>
<evidence type="ECO:0000256" key="10">
    <source>
        <dbReference type="SAM" id="Phobius"/>
    </source>
</evidence>
<evidence type="ECO:0000256" key="6">
    <source>
        <dbReference type="ARBA" id="ARBA00022976"/>
    </source>
</evidence>
<keyword evidence="7 10" id="KW-1133">Transmembrane helix</keyword>
<dbReference type="InterPro" id="IPR008710">
    <property type="entry name" value="Nicastrin"/>
</dbReference>
<dbReference type="Gene3D" id="3.40.630.10">
    <property type="entry name" value="Zn peptidases"/>
    <property type="match status" value="1"/>
</dbReference>
<feature type="transmembrane region" description="Helical" evidence="10">
    <location>
        <begin position="740"/>
        <end position="763"/>
    </location>
</feature>
<evidence type="ECO:0000256" key="8">
    <source>
        <dbReference type="ARBA" id="ARBA00023136"/>
    </source>
</evidence>
<evidence type="ECO:0000256" key="2">
    <source>
        <dbReference type="ARBA" id="ARBA00007717"/>
    </source>
</evidence>
<keyword evidence="6" id="KW-0914">Notch signaling pathway</keyword>
<keyword evidence="13" id="KW-1185">Reference proteome</keyword>
<evidence type="ECO:0000256" key="7">
    <source>
        <dbReference type="ARBA" id="ARBA00022989"/>
    </source>
</evidence>
<dbReference type="Pfam" id="PF18266">
    <property type="entry name" value="Ncstrn_small"/>
    <property type="match status" value="1"/>
</dbReference>
<evidence type="ECO:0000259" key="11">
    <source>
        <dbReference type="Pfam" id="PF18266"/>
    </source>
</evidence>
<dbReference type="EMBL" id="CP092865">
    <property type="protein sequence ID" value="UYV65466.1"/>
    <property type="molecule type" value="Genomic_DNA"/>
</dbReference>
<evidence type="ECO:0000256" key="3">
    <source>
        <dbReference type="ARBA" id="ARBA00015303"/>
    </source>
</evidence>
<dbReference type="InterPro" id="IPR041084">
    <property type="entry name" value="Ncstrn_small"/>
</dbReference>
<dbReference type="Pfam" id="PF05450">
    <property type="entry name" value="Nicastrin"/>
    <property type="match status" value="1"/>
</dbReference>
<dbReference type="PANTHER" id="PTHR21092:SF0">
    <property type="entry name" value="NICASTRIN"/>
    <property type="match status" value="1"/>
</dbReference>
<evidence type="ECO:0000256" key="4">
    <source>
        <dbReference type="ARBA" id="ARBA00022692"/>
    </source>
</evidence>
<evidence type="ECO:0000256" key="5">
    <source>
        <dbReference type="ARBA" id="ARBA00022729"/>
    </source>
</evidence>
<reference evidence="12 13" key="1">
    <citation type="submission" date="2022-01" db="EMBL/GenBank/DDBJ databases">
        <title>A chromosomal length assembly of Cordylochernes scorpioides.</title>
        <authorList>
            <person name="Zeh D."/>
            <person name="Zeh J."/>
        </authorList>
    </citation>
    <scope>NUCLEOTIDE SEQUENCE [LARGE SCALE GENOMIC DNA]</scope>
    <source>
        <strain evidence="12">IN4F17</strain>
        <tissue evidence="12">Whole Body</tissue>
    </source>
</reference>
<dbReference type="SUPFAM" id="SSF53187">
    <property type="entry name" value="Zn-dependent exopeptidases"/>
    <property type="match status" value="1"/>
</dbReference>
<protein>
    <recommendedName>
        <fullName evidence="3">Nicastrin</fullName>
    </recommendedName>
</protein>
<keyword evidence="5" id="KW-0732">Signal</keyword>
<evidence type="ECO:0000256" key="1">
    <source>
        <dbReference type="ARBA" id="ARBA00004479"/>
    </source>
</evidence>
<evidence type="ECO:0000256" key="9">
    <source>
        <dbReference type="ARBA" id="ARBA00023180"/>
    </source>
</evidence>
<evidence type="ECO:0000313" key="13">
    <source>
        <dbReference type="Proteomes" id="UP001235939"/>
    </source>
</evidence>
<keyword evidence="4 10" id="KW-0812">Transmembrane</keyword>
<proteinExistence type="inferred from homology"/>
<gene>
    <name evidence="12" type="ORF">LAZ67_3004447</name>
</gene>